<protein>
    <recommendedName>
        <fullName evidence="3">DUF7729 domain-containing protein</fullName>
    </recommendedName>
</protein>
<evidence type="ECO:0000256" key="1">
    <source>
        <dbReference type="SAM" id="MobiDB-lite"/>
    </source>
</evidence>
<dbReference type="AlphaFoldDB" id="A0A2B7YRL2"/>
<sequence length="467" mass="50287">MNGSSRCVMDITIDEPSPRSLQQLHSSCFSSVMPIRRKEPRPGWRCPKPATTTTRRPFTSVGASVSVLTCFLILAFCSPISAAVLNTYPVDIPTPTAASGSAFSIAANQLHELGKIVVDPHFAFPQPPVNVDLSRRQDEPSNKKDDDSDKDSDMANDKDNNNESSKSSAASSTPDPRPSNIDLPSVTPTKPKITPSASTGSEPKKTDIIVDSSAPSNHPIPTPFDTIITDNFTSPGCPDFFYGIVDNSTFQECYPVSLMLLNSNSFFHASRSLVRMSQTLDASCGVNAAKCKDLMSHFAGEMVKEETCAGDLKAENPLLVQAQNGLLAYQAVFNSTCLKSPDTTNYCFADAVTNTSSVENPYVYYLGIGMPLPASSHPTCNSCLQATMKSYSQAAKRKNQPITKTYGDAAQQINILCGPSFVPTVAVGSENSGMTTRLIARSKPDLSLVVGYVLFFSVGIPLFSWIL</sequence>
<dbReference type="PANTHER" id="PTHR39460">
    <property type="entry name" value="EXPRESSED PROTEIN"/>
    <property type="match status" value="1"/>
</dbReference>
<feature type="region of interest" description="Disordered" evidence="1">
    <location>
        <begin position="128"/>
        <end position="217"/>
    </location>
</feature>
<reference evidence="4 5" key="1">
    <citation type="submission" date="2017-10" db="EMBL/GenBank/DDBJ databases">
        <title>Comparative genomics in systemic dimorphic fungi from Ajellomycetaceae.</title>
        <authorList>
            <person name="Munoz J.F."/>
            <person name="Mcewen J.G."/>
            <person name="Clay O.K."/>
            <person name="Cuomo C.A."/>
        </authorList>
    </citation>
    <scope>NUCLEOTIDE SEQUENCE [LARGE SCALE GENOMIC DNA]</scope>
    <source>
        <strain evidence="4 5">UAMH7299</strain>
    </source>
</reference>
<feature type="domain" description="DUF7729" evidence="3">
    <location>
        <begin position="219"/>
        <end position="424"/>
    </location>
</feature>
<keyword evidence="5" id="KW-1185">Reference proteome</keyword>
<keyword evidence="2" id="KW-1133">Transmembrane helix</keyword>
<keyword evidence="2" id="KW-0812">Transmembrane</keyword>
<dbReference type="EMBL" id="PDNA01000026">
    <property type="protein sequence ID" value="PGH23257.1"/>
    <property type="molecule type" value="Genomic_DNA"/>
</dbReference>
<evidence type="ECO:0000259" key="3">
    <source>
        <dbReference type="Pfam" id="PF24855"/>
    </source>
</evidence>
<proteinExistence type="predicted"/>
<evidence type="ECO:0000313" key="5">
    <source>
        <dbReference type="Proteomes" id="UP000224634"/>
    </source>
</evidence>
<feature type="compositionally biased region" description="Basic and acidic residues" evidence="1">
    <location>
        <begin position="133"/>
        <end position="161"/>
    </location>
</feature>
<dbReference type="Proteomes" id="UP000224634">
    <property type="component" value="Unassembled WGS sequence"/>
</dbReference>
<dbReference type="InterPro" id="IPR056146">
    <property type="entry name" value="DUF7729"/>
</dbReference>
<dbReference type="PANTHER" id="PTHR39460:SF1">
    <property type="entry name" value="C6 TRANSCRIPTION FACTOR"/>
    <property type="match status" value="1"/>
</dbReference>
<gene>
    <name evidence="4" type="ORF">AJ80_02673</name>
</gene>
<feature type="transmembrane region" description="Helical" evidence="2">
    <location>
        <begin position="61"/>
        <end position="85"/>
    </location>
</feature>
<organism evidence="4 5">
    <name type="scientific">Polytolypa hystricis (strain UAMH7299)</name>
    <dbReference type="NCBI Taxonomy" id="1447883"/>
    <lineage>
        <taxon>Eukaryota</taxon>
        <taxon>Fungi</taxon>
        <taxon>Dikarya</taxon>
        <taxon>Ascomycota</taxon>
        <taxon>Pezizomycotina</taxon>
        <taxon>Eurotiomycetes</taxon>
        <taxon>Eurotiomycetidae</taxon>
        <taxon>Onygenales</taxon>
        <taxon>Onygenales incertae sedis</taxon>
        <taxon>Polytolypa</taxon>
    </lineage>
</organism>
<keyword evidence="2" id="KW-0472">Membrane</keyword>
<name>A0A2B7YRL2_POLH7</name>
<dbReference type="Pfam" id="PF24855">
    <property type="entry name" value="DUF7729"/>
    <property type="match status" value="1"/>
</dbReference>
<evidence type="ECO:0000313" key="4">
    <source>
        <dbReference type="EMBL" id="PGH23257.1"/>
    </source>
</evidence>
<feature type="transmembrane region" description="Helical" evidence="2">
    <location>
        <begin position="446"/>
        <end position="466"/>
    </location>
</feature>
<dbReference type="OrthoDB" id="2564812at2759"/>
<accession>A0A2B7YRL2</accession>
<feature type="compositionally biased region" description="Low complexity" evidence="1">
    <location>
        <begin position="162"/>
        <end position="172"/>
    </location>
</feature>
<evidence type="ECO:0000256" key="2">
    <source>
        <dbReference type="SAM" id="Phobius"/>
    </source>
</evidence>
<comment type="caution">
    <text evidence="4">The sequence shown here is derived from an EMBL/GenBank/DDBJ whole genome shotgun (WGS) entry which is preliminary data.</text>
</comment>